<sequence>MSLMKHEGFRHLWVAQSASQFGTYVSRVVLPLVAATALAATPFELGALYAIQSVAFLVIGLPAGVWVDRMRLRTVMVTADIVRAALLASIPLAWWAGALTMVHLLAVGLLLGFASVMFDVAYLSFLPALVKPENLLVGNARLETSRSVSQVAGPAAGGGLAGLLSAVNAVGVQVLCYVVSAVSLSRIRQEVVPVARERAPMLPQIAAGLRYVFTDPLMRAVTCCSATFNLCYAIASPLLVVMLVDELKQPEWAVGALMAAGGIGGLAGAMTSRVIAQRLGSARVMWLALVTCMPFGLLMPLSSSGWGVLLFAVPWFVLNYGLILYNVAQISFRQQECPPEMMTRMNATVRFLIWGVLPLGGMVGGALGDWAGARTGLAVAATGMLLSALWVLASPLRTMRELPAVPATA</sequence>
<dbReference type="SUPFAM" id="SSF103473">
    <property type="entry name" value="MFS general substrate transporter"/>
    <property type="match status" value="1"/>
</dbReference>
<feature type="transmembrane region" description="Helical" evidence="6">
    <location>
        <begin position="220"/>
        <end position="240"/>
    </location>
</feature>
<accession>A0A4D4LQP8</accession>
<evidence type="ECO:0000313" key="7">
    <source>
        <dbReference type="EMBL" id="GDY60517.1"/>
    </source>
</evidence>
<gene>
    <name evidence="7" type="ORF">SVIO_111400</name>
</gene>
<keyword evidence="8" id="KW-1185">Reference proteome</keyword>
<proteinExistence type="predicted"/>
<evidence type="ECO:0000313" key="8">
    <source>
        <dbReference type="Proteomes" id="UP000301309"/>
    </source>
</evidence>
<name>A0A4D4LQP8_STRVO</name>
<dbReference type="GO" id="GO:0005886">
    <property type="term" value="C:plasma membrane"/>
    <property type="evidence" value="ECO:0007669"/>
    <property type="project" value="UniProtKB-SubCell"/>
</dbReference>
<feature type="transmembrane region" description="Helical" evidence="6">
    <location>
        <begin position="102"/>
        <end position="125"/>
    </location>
</feature>
<feature type="transmembrane region" description="Helical" evidence="6">
    <location>
        <begin position="349"/>
        <end position="367"/>
    </location>
</feature>
<feature type="transmembrane region" description="Helical" evidence="6">
    <location>
        <begin position="46"/>
        <end position="67"/>
    </location>
</feature>
<protein>
    <submittedName>
        <fullName evidence="7">MFS transporter</fullName>
    </submittedName>
</protein>
<dbReference type="InterPro" id="IPR011701">
    <property type="entry name" value="MFS"/>
</dbReference>
<dbReference type="GO" id="GO:0022857">
    <property type="term" value="F:transmembrane transporter activity"/>
    <property type="evidence" value="ECO:0007669"/>
    <property type="project" value="InterPro"/>
</dbReference>
<organism evidence="7 8">
    <name type="scientific">Streptomyces violaceusniger</name>
    <dbReference type="NCBI Taxonomy" id="68280"/>
    <lineage>
        <taxon>Bacteria</taxon>
        <taxon>Bacillati</taxon>
        <taxon>Actinomycetota</taxon>
        <taxon>Actinomycetes</taxon>
        <taxon>Kitasatosporales</taxon>
        <taxon>Streptomycetaceae</taxon>
        <taxon>Streptomyces</taxon>
        <taxon>Streptomyces violaceusniger group</taxon>
    </lineage>
</organism>
<dbReference type="CDD" id="cd06173">
    <property type="entry name" value="MFS_MefA_like"/>
    <property type="match status" value="1"/>
</dbReference>
<keyword evidence="2" id="KW-1003">Cell membrane</keyword>
<dbReference type="PANTHER" id="PTHR23513:SF6">
    <property type="entry name" value="MAJOR FACILITATOR SUPERFAMILY ASSOCIATED DOMAIN-CONTAINING PROTEIN"/>
    <property type="match status" value="1"/>
</dbReference>
<dbReference type="Gene3D" id="1.20.1250.20">
    <property type="entry name" value="MFS general substrate transporter like domains"/>
    <property type="match status" value="1"/>
</dbReference>
<feature type="transmembrane region" description="Helical" evidence="6">
    <location>
        <begin position="284"/>
        <end position="302"/>
    </location>
</feature>
<evidence type="ECO:0000256" key="1">
    <source>
        <dbReference type="ARBA" id="ARBA00004651"/>
    </source>
</evidence>
<dbReference type="PANTHER" id="PTHR23513">
    <property type="entry name" value="INTEGRAL MEMBRANE EFFLUX PROTEIN-RELATED"/>
    <property type="match status" value="1"/>
</dbReference>
<feature type="transmembrane region" description="Helical" evidence="6">
    <location>
        <begin position="308"/>
        <end position="328"/>
    </location>
</feature>
<dbReference type="Proteomes" id="UP000301309">
    <property type="component" value="Unassembled WGS sequence"/>
</dbReference>
<reference evidence="7 8" key="1">
    <citation type="journal article" date="2020" name="Int. J. Syst. Evol. Microbiol.">
        <title>Reclassification of Streptomyces castelarensis and Streptomyces sporoclivatus as later heterotypic synonyms of Streptomyces antimycoticus.</title>
        <authorList>
            <person name="Komaki H."/>
            <person name="Tamura T."/>
        </authorList>
    </citation>
    <scope>NUCLEOTIDE SEQUENCE [LARGE SCALE GENOMIC DNA]</scope>
    <source>
        <strain evidence="7 8">NBRC 13459</strain>
    </source>
</reference>
<dbReference type="RefSeq" id="WP_344598963.1">
    <property type="nucleotide sequence ID" value="NZ_BAAASO010000108.1"/>
</dbReference>
<keyword evidence="4 6" id="KW-1133">Transmembrane helix</keyword>
<dbReference type="InterPro" id="IPR036259">
    <property type="entry name" value="MFS_trans_sf"/>
</dbReference>
<comment type="subcellular location">
    <subcellularLocation>
        <location evidence="1">Cell membrane</location>
        <topology evidence="1">Multi-pass membrane protein</topology>
    </subcellularLocation>
</comment>
<evidence type="ECO:0000256" key="6">
    <source>
        <dbReference type="SAM" id="Phobius"/>
    </source>
</evidence>
<feature type="transmembrane region" description="Helical" evidence="6">
    <location>
        <begin position="252"/>
        <end position="272"/>
    </location>
</feature>
<evidence type="ECO:0000256" key="2">
    <source>
        <dbReference type="ARBA" id="ARBA00022475"/>
    </source>
</evidence>
<evidence type="ECO:0000256" key="3">
    <source>
        <dbReference type="ARBA" id="ARBA00022692"/>
    </source>
</evidence>
<keyword evidence="3 6" id="KW-0812">Transmembrane</keyword>
<feature type="transmembrane region" description="Helical" evidence="6">
    <location>
        <begin position="373"/>
        <end position="393"/>
    </location>
</feature>
<keyword evidence="5 6" id="KW-0472">Membrane</keyword>
<dbReference type="AlphaFoldDB" id="A0A4D4LQP8"/>
<evidence type="ECO:0000256" key="5">
    <source>
        <dbReference type="ARBA" id="ARBA00023136"/>
    </source>
</evidence>
<dbReference type="Pfam" id="PF07690">
    <property type="entry name" value="MFS_1"/>
    <property type="match status" value="1"/>
</dbReference>
<comment type="caution">
    <text evidence="7">The sequence shown here is derived from an EMBL/GenBank/DDBJ whole genome shotgun (WGS) entry which is preliminary data.</text>
</comment>
<evidence type="ECO:0000256" key="4">
    <source>
        <dbReference type="ARBA" id="ARBA00022989"/>
    </source>
</evidence>
<feature type="transmembrane region" description="Helical" evidence="6">
    <location>
        <begin position="21"/>
        <end position="40"/>
    </location>
</feature>
<dbReference type="EMBL" id="BJHW01000002">
    <property type="protein sequence ID" value="GDY60517.1"/>
    <property type="molecule type" value="Genomic_DNA"/>
</dbReference>